<evidence type="ECO:0008006" key="3">
    <source>
        <dbReference type="Google" id="ProtNLM"/>
    </source>
</evidence>
<protein>
    <recommendedName>
        <fullName evidence="3">Ferredoxin</fullName>
    </recommendedName>
</protein>
<dbReference type="EMBL" id="LS483468">
    <property type="protein sequence ID" value="SQI32095.1"/>
    <property type="molecule type" value="Genomic_DNA"/>
</dbReference>
<dbReference type="AlphaFoldDB" id="A0A2X4WYJ8"/>
<name>A0A2X4WYJ8_9NOCA</name>
<sequence length="89" mass="9733">MENRMEPLRCVECSAQVLVQKNSWEHTSIQWNADARRRCPQVQDGAGRDGRPGAPLMACSRLAETITRAAASGVLDVYDDAPVPAPIVQ</sequence>
<dbReference type="Proteomes" id="UP000249091">
    <property type="component" value="Chromosome 1"/>
</dbReference>
<reference evidence="1 2" key="1">
    <citation type="submission" date="2018-06" db="EMBL/GenBank/DDBJ databases">
        <authorList>
            <consortium name="Pathogen Informatics"/>
            <person name="Doyle S."/>
        </authorList>
    </citation>
    <scope>NUCLEOTIDE SEQUENCE [LARGE SCALE GENOMIC DNA]</scope>
    <source>
        <strain evidence="1 2">NCTC10994</strain>
    </source>
</reference>
<accession>A0A2X4WYJ8</accession>
<evidence type="ECO:0000313" key="2">
    <source>
        <dbReference type="Proteomes" id="UP000249091"/>
    </source>
</evidence>
<keyword evidence="2" id="KW-1185">Reference proteome</keyword>
<proteinExistence type="predicted"/>
<dbReference type="STRING" id="1219011.GCA_001895045_03190"/>
<gene>
    <name evidence="1" type="ORF">NCTC10994_02097</name>
</gene>
<dbReference type="KEGG" id="rcr:NCTC10994_02097"/>
<evidence type="ECO:0000313" key="1">
    <source>
        <dbReference type="EMBL" id="SQI32095.1"/>
    </source>
</evidence>
<organism evidence="1 2">
    <name type="scientific">Rhodococcus coprophilus</name>
    <dbReference type="NCBI Taxonomy" id="38310"/>
    <lineage>
        <taxon>Bacteria</taxon>
        <taxon>Bacillati</taxon>
        <taxon>Actinomycetota</taxon>
        <taxon>Actinomycetes</taxon>
        <taxon>Mycobacteriales</taxon>
        <taxon>Nocardiaceae</taxon>
        <taxon>Rhodococcus</taxon>
    </lineage>
</organism>